<evidence type="ECO:0000313" key="3">
    <source>
        <dbReference type="Proteomes" id="UP001358586"/>
    </source>
</evidence>
<feature type="region of interest" description="Disordered" evidence="1">
    <location>
        <begin position="1"/>
        <end position="27"/>
    </location>
</feature>
<proteinExistence type="predicted"/>
<sequence>MVKHHGSVVGYLDAKNGDETSKLDRSGTRVCRRCQEESGCEPLEIKEPTTMAHLCDPSCSKDVIWPSWTGPLLGEIESPSRKHGKYGM</sequence>
<dbReference type="Proteomes" id="UP001358586">
    <property type="component" value="Chromosome 4"/>
</dbReference>
<evidence type="ECO:0000313" key="2">
    <source>
        <dbReference type="EMBL" id="KAK5836247.1"/>
    </source>
</evidence>
<comment type="caution">
    <text evidence="2">The sequence shown here is derived from an EMBL/GenBank/DDBJ whole genome shotgun (WGS) entry which is preliminary data.</text>
</comment>
<reference evidence="2 3" key="1">
    <citation type="submission" date="2023-03" db="EMBL/GenBank/DDBJ databases">
        <title>WGS of Gossypium arboreum.</title>
        <authorList>
            <person name="Yu D."/>
        </authorList>
    </citation>
    <scope>NUCLEOTIDE SEQUENCE [LARGE SCALE GENOMIC DNA]</scope>
    <source>
        <tissue evidence="2">Leaf</tissue>
    </source>
</reference>
<evidence type="ECO:0000256" key="1">
    <source>
        <dbReference type="SAM" id="MobiDB-lite"/>
    </source>
</evidence>
<keyword evidence="3" id="KW-1185">Reference proteome</keyword>
<protein>
    <submittedName>
        <fullName evidence="2">Uncharacterized protein</fullName>
    </submittedName>
</protein>
<name>A0ABR0QAD1_GOSAR</name>
<organism evidence="2 3">
    <name type="scientific">Gossypium arboreum</name>
    <name type="common">Tree cotton</name>
    <name type="synonym">Gossypium nanking</name>
    <dbReference type="NCBI Taxonomy" id="29729"/>
    <lineage>
        <taxon>Eukaryota</taxon>
        <taxon>Viridiplantae</taxon>
        <taxon>Streptophyta</taxon>
        <taxon>Embryophyta</taxon>
        <taxon>Tracheophyta</taxon>
        <taxon>Spermatophyta</taxon>
        <taxon>Magnoliopsida</taxon>
        <taxon>eudicotyledons</taxon>
        <taxon>Gunneridae</taxon>
        <taxon>Pentapetalae</taxon>
        <taxon>rosids</taxon>
        <taxon>malvids</taxon>
        <taxon>Malvales</taxon>
        <taxon>Malvaceae</taxon>
        <taxon>Malvoideae</taxon>
        <taxon>Gossypium</taxon>
    </lineage>
</organism>
<accession>A0ABR0QAD1</accession>
<feature type="compositionally biased region" description="Basic and acidic residues" evidence="1">
    <location>
        <begin position="15"/>
        <end position="27"/>
    </location>
</feature>
<gene>
    <name evidence="2" type="ORF">PVK06_012021</name>
</gene>
<dbReference type="EMBL" id="JARKNE010000004">
    <property type="protein sequence ID" value="KAK5836247.1"/>
    <property type="molecule type" value="Genomic_DNA"/>
</dbReference>